<dbReference type="PANTHER" id="PTHR43649">
    <property type="entry name" value="ARABINOSE-BINDING PROTEIN-RELATED"/>
    <property type="match status" value="1"/>
</dbReference>
<dbReference type="Pfam" id="PF13416">
    <property type="entry name" value="SBP_bac_8"/>
    <property type="match status" value="1"/>
</dbReference>
<sequence length="438" mass="46886">MTTSATARTRLTRWRWLPVAVAVAIALTGCGSSSDGSSGGSSGGDSGAKSITFWLSASAAQAQGYHDLAKEFQAKEGVTVEIVNVPYDGYQDKLRQAAQANSLPDTASVPSLDTIWINQLQDLSATANAPANKINKDLLTVKDGKVLCIPSDLTAAGLFVNKTLFDKAKVKIPADPNQTWTWDEFLAAATKVRTATGAKYDLVYDQSPARIRPFIYASGGKGFQLGPDNKFATPDDATVQALSKFASLNDDKVMPKSVWTSGADPNALFKSGQVVAYFSGVWQVADFAESITSFDWASAPTPGPIHATDINLGGKVVAFNNGDKAEAAKKWVDYLFQPANYTKLAQVNGYLPVESGLTLNYPFKKKAALDAFQLYIKEMELADPISSSGHQNGTKLLLAGKSIQEDPTKDEMAKLINGQQDIKKTVDNIVSGLNQQIG</sequence>
<reference evidence="6 7" key="1">
    <citation type="submission" date="2024-09" db="EMBL/GenBank/DDBJ databases">
        <authorList>
            <person name="Sun Q."/>
            <person name="Mori K."/>
        </authorList>
    </citation>
    <scope>NUCLEOTIDE SEQUENCE [LARGE SCALE GENOMIC DNA]</scope>
    <source>
        <strain evidence="6 7">JCM 3143</strain>
    </source>
</reference>
<dbReference type="PANTHER" id="PTHR43649:SF33">
    <property type="entry name" value="POLYGALACTURONAN_RHAMNOGALACTURONAN-BINDING PROTEIN YTCQ"/>
    <property type="match status" value="1"/>
</dbReference>
<comment type="caution">
    <text evidence="6">The sequence shown here is derived from an EMBL/GenBank/DDBJ whole genome shotgun (WGS) entry which is preliminary data.</text>
</comment>
<dbReference type="EMBL" id="JBHMBW010000006">
    <property type="protein sequence ID" value="MFB9623386.1"/>
    <property type="molecule type" value="Genomic_DNA"/>
</dbReference>
<evidence type="ECO:0000256" key="1">
    <source>
        <dbReference type="ARBA" id="ARBA00022475"/>
    </source>
</evidence>
<evidence type="ECO:0000256" key="4">
    <source>
        <dbReference type="ARBA" id="ARBA00023139"/>
    </source>
</evidence>
<keyword evidence="2" id="KW-0732">Signal</keyword>
<dbReference type="RefSeq" id="WP_344991091.1">
    <property type="nucleotide sequence ID" value="NZ_BAAAXV010000005.1"/>
</dbReference>
<protein>
    <submittedName>
        <fullName evidence="6">Extracellular solute-binding protein</fullName>
    </submittedName>
</protein>
<evidence type="ECO:0000256" key="5">
    <source>
        <dbReference type="ARBA" id="ARBA00023288"/>
    </source>
</evidence>
<name>A0ABV5RVC4_9ACTN</name>
<dbReference type="Proteomes" id="UP001589532">
    <property type="component" value="Unassembled WGS sequence"/>
</dbReference>
<dbReference type="SUPFAM" id="SSF53850">
    <property type="entry name" value="Periplasmic binding protein-like II"/>
    <property type="match status" value="1"/>
</dbReference>
<evidence type="ECO:0000256" key="2">
    <source>
        <dbReference type="ARBA" id="ARBA00022729"/>
    </source>
</evidence>
<evidence type="ECO:0000313" key="6">
    <source>
        <dbReference type="EMBL" id="MFB9623386.1"/>
    </source>
</evidence>
<evidence type="ECO:0000313" key="7">
    <source>
        <dbReference type="Proteomes" id="UP001589532"/>
    </source>
</evidence>
<dbReference type="Gene3D" id="3.40.190.10">
    <property type="entry name" value="Periplasmic binding protein-like II"/>
    <property type="match status" value="1"/>
</dbReference>
<dbReference type="InterPro" id="IPR050490">
    <property type="entry name" value="Bact_solute-bd_prot1"/>
</dbReference>
<organism evidence="6 7">
    <name type="scientific">Nonomuraea helvata</name>
    <dbReference type="NCBI Taxonomy" id="37484"/>
    <lineage>
        <taxon>Bacteria</taxon>
        <taxon>Bacillati</taxon>
        <taxon>Actinomycetota</taxon>
        <taxon>Actinomycetes</taxon>
        <taxon>Streptosporangiales</taxon>
        <taxon>Streptosporangiaceae</taxon>
        <taxon>Nonomuraea</taxon>
    </lineage>
</organism>
<proteinExistence type="predicted"/>
<keyword evidence="5" id="KW-0449">Lipoprotein</keyword>
<keyword evidence="1" id="KW-1003">Cell membrane</keyword>
<accession>A0ABV5RVC4</accession>
<evidence type="ECO:0000256" key="3">
    <source>
        <dbReference type="ARBA" id="ARBA00023136"/>
    </source>
</evidence>
<dbReference type="InterPro" id="IPR006059">
    <property type="entry name" value="SBP"/>
</dbReference>
<keyword evidence="3" id="KW-0472">Membrane</keyword>
<gene>
    <name evidence="6" type="ORF">ACFFSA_09870</name>
</gene>
<keyword evidence="4" id="KW-0564">Palmitate</keyword>
<keyword evidence="7" id="KW-1185">Reference proteome</keyword>